<dbReference type="STRING" id="477680.SAMN05421788_11742"/>
<dbReference type="Proteomes" id="UP000186917">
    <property type="component" value="Unassembled WGS sequence"/>
</dbReference>
<dbReference type="Pfam" id="PF12318">
    <property type="entry name" value="FAD-SLDH"/>
    <property type="match status" value="1"/>
</dbReference>
<dbReference type="EMBL" id="FTOR01000017">
    <property type="protein sequence ID" value="SIT34571.1"/>
    <property type="molecule type" value="Genomic_DNA"/>
</dbReference>
<dbReference type="RefSeq" id="WP_144264208.1">
    <property type="nucleotide sequence ID" value="NZ_AP017422.1"/>
</dbReference>
<gene>
    <name evidence="1" type="ORF">SAMN05421788_11742</name>
</gene>
<reference evidence="2" key="1">
    <citation type="submission" date="2017-01" db="EMBL/GenBank/DDBJ databases">
        <authorList>
            <person name="Varghese N."/>
            <person name="Submissions S."/>
        </authorList>
    </citation>
    <scope>NUCLEOTIDE SEQUENCE [LARGE SCALE GENOMIC DNA]</scope>
    <source>
        <strain evidence="2">DSM 21054</strain>
    </source>
</reference>
<evidence type="ECO:0000313" key="2">
    <source>
        <dbReference type="Proteomes" id="UP000186917"/>
    </source>
</evidence>
<proteinExistence type="predicted"/>
<dbReference type="AlphaFoldDB" id="A0A173ME62"/>
<name>A0A173ME62_9BACT</name>
<dbReference type="KEGG" id="fln:FLA_1895"/>
<protein>
    <submittedName>
        <fullName evidence="1">Membrane bound FAD containing D-sorbitol dehydrogenase</fullName>
    </submittedName>
</protein>
<dbReference type="InterPro" id="IPR024651">
    <property type="entry name" value="FAD-SLDH_ssu"/>
</dbReference>
<sequence>MNMTFDQFIGLSAALTGYSASDLHPSRDTQKVGDALYAELSLASNEIPVAQLDALTAAWNKIADTPASDMEAAVQKDIINNLTITRLAQNIIYMWFLGIWYDLRKNPAVYFTDGTVSKDHVISALAYTNGLVWGEMGAHPMGFSNGTYGYWSQKPTLPKIG</sequence>
<organism evidence="1 2">
    <name type="scientific">Filimonas lacunae</name>
    <dbReference type="NCBI Taxonomy" id="477680"/>
    <lineage>
        <taxon>Bacteria</taxon>
        <taxon>Pseudomonadati</taxon>
        <taxon>Bacteroidota</taxon>
        <taxon>Chitinophagia</taxon>
        <taxon>Chitinophagales</taxon>
        <taxon>Chitinophagaceae</taxon>
        <taxon>Filimonas</taxon>
    </lineage>
</organism>
<dbReference type="OrthoDB" id="495830at2"/>
<accession>A0A173ME62</accession>
<evidence type="ECO:0000313" key="1">
    <source>
        <dbReference type="EMBL" id="SIT34571.1"/>
    </source>
</evidence>
<keyword evidence="2" id="KW-1185">Reference proteome</keyword>